<feature type="compositionally biased region" description="Polar residues" evidence="1">
    <location>
        <begin position="684"/>
        <end position="704"/>
    </location>
</feature>
<reference evidence="3 4" key="1">
    <citation type="submission" date="2019-08" db="EMBL/GenBank/DDBJ databases">
        <authorList>
            <person name="Dhanesh K."/>
            <person name="Kumar G."/>
            <person name="Sasikala C."/>
            <person name="Venkata Ramana C."/>
        </authorList>
    </citation>
    <scope>NUCLEOTIDE SEQUENCE [LARGE SCALE GENOMIC DNA]</scope>
    <source>
        <strain evidence="3 4">JC645</strain>
    </source>
</reference>
<protein>
    <recommendedName>
        <fullName evidence="5">Transmembrane protein</fullName>
    </recommendedName>
</protein>
<evidence type="ECO:0008006" key="5">
    <source>
        <dbReference type="Google" id="ProtNLM"/>
    </source>
</evidence>
<accession>A0A5M6DCP7</accession>
<organism evidence="3 4">
    <name type="scientific">Roseiconus nitratireducens</name>
    <dbReference type="NCBI Taxonomy" id="2605748"/>
    <lineage>
        <taxon>Bacteria</taxon>
        <taxon>Pseudomonadati</taxon>
        <taxon>Planctomycetota</taxon>
        <taxon>Planctomycetia</taxon>
        <taxon>Pirellulales</taxon>
        <taxon>Pirellulaceae</taxon>
        <taxon>Roseiconus</taxon>
    </lineage>
</organism>
<feature type="transmembrane region" description="Helical" evidence="2">
    <location>
        <begin position="1135"/>
        <end position="1153"/>
    </location>
</feature>
<gene>
    <name evidence="3" type="ORF">FYK55_06690</name>
</gene>
<proteinExistence type="predicted"/>
<keyword evidence="2" id="KW-1133">Transmembrane helix</keyword>
<feature type="transmembrane region" description="Helical" evidence="2">
    <location>
        <begin position="1113"/>
        <end position="1129"/>
    </location>
</feature>
<comment type="caution">
    <text evidence="3">The sequence shown here is derived from an EMBL/GenBank/DDBJ whole genome shotgun (WGS) entry which is preliminary data.</text>
</comment>
<keyword evidence="4" id="KW-1185">Reference proteome</keyword>
<feature type="compositionally biased region" description="Polar residues" evidence="1">
    <location>
        <begin position="1168"/>
        <end position="1193"/>
    </location>
</feature>
<evidence type="ECO:0000313" key="4">
    <source>
        <dbReference type="Proteomes" id="UP000324479"/>
    </source>
</evidence>
<feature type="compositionally biased region" description="Basic and acidic residues" evidence="1">
    <location>
        <begin position="1194"/>
        <end position="1203"/>
    </location>
</feature>
<keyword evidence="2" id="KW-0812">Transmembrane</keyword>
<evidence type="ECO:0000256" key="1">
    <source>
        <dbReference type="SAM" id="MobiDB-lite"/>
    </source>
</evidence>
<evidence type="ECO:0000256" key="2">
    <source>
        <dbReference type="SAM" id="Phobius"/>
    </source>
</evidence>
<feature type="transmembrane region" description="Helical" evidence="2">
    <location>
        <begin position="1087"/>
        <end position="1106"/>
    </location>
</feature>
<dbReference type="AlphaFoldDB" id="A0A5M6DCP7"/>
<feature type="region of interest" description="Disordered" evidence="1">
    <location>
        <begin position="1168"/>
        <end position="1212"/>
    </location>
</feature>
<dbReference type="RefSeq" id="WP_161604344.1">
    <property type="nucleotide sequence ID" value="NZ_VWOX01000003.1"/>
</dbReference>
<evidence type="ECO:0000313" key="3">
    <source>
        <dbReference type="EMBL" id="KAA5545337.1"/>
    </source>
</evidence>
<sequence length="1212" mass="132876">MIPNASDMNVSSLPATPKPEWRRWGAALLLCLAAWPVLGVRQGARAQPPGTFPPADVIRPSQETDPEKLPIKGFLFLDSAKNPVLIPGMTYERLTELELGSKSQTRRFIFNNVQINGRVEGNRAELSVEIRLTLDSTGGESIAIPLQMENFHRLAPPEFLSGSGTSKTLAVTVNQDSGGYQLLASAEETTEIAFRMQMSARVESDSANSLAFHLPASPVTLDLTTDSRNATGEIIGRGDEVIQTGSDEAGRTQFLVESSGGRFTLRWGALDRPVSVPLVEADSRVTMQWNSPQDQLIQNVQMVVRDLRGPVSGFRFRLPKDALLVDDPRLTASGQFVELSQPDPDDKELFQVAIPEEERRQRIDLDLKVQLPSEGASAENALPLQVPTLVGALRHQGTIEIETGDDYRLRWRERPYVQNVTTASADDSTTEMRSYTFRFNRGSFTLPLWLDATRRQHRVSTECDIELHDGYADLSLEIRSTGSRNRSRLLRVDLGDWQSPQITNALTGAPVPWYESGELIEIEMVATAMEEITPILIRGHRPLQPAPRGQDPPAQQVSIPVPHVVSSDDGRDPVTIQDAMVRLTGRGRRSLVVDLESSEHLERAGGLEDDEDQPARWFKVMPPESGAKIAGVMVEQPPRLIMEETALVSLSGDQLETVVNWVVESQVDLEGRLRVAIPEIPSRGSDTNAGNRSDGSPASNNPAPSNRLDFDAPSEGNGPWTVFVNDRIAEIRPVDRGPSRIDLVGDGTDLADSGSSQNSVSERDAGDATASDARASNARASETPSSSQAPPASASVSWNNVRMRTYEVISDELADGEMKLRFRSVRSVAKNGVTSKTIVPISLPRPLVEDITVRGDVQIDFVGDALQEIQTTEPVLADRLKLQTLPAWPIPARISPRTTTQSKLELERLVIRSAISETAQHDQVIASVVGSGDFELQLREVDLTEVQVTVNDTPVAFGKVDDRLVIPVPADQRRHAIDVRLWSDSADGGLLRKIEPLTRPRPGDRRLYWYLTVPADSHLLWSSSSAGRPMEWVFDRWRLVRRPLLTDTALVARVAPTELSPMPMGNRYLFSAMDVRSFRAYTASRTVLWLVVSGIIVLVTTLLTYLPATRNPLSAVVAIVAFAGLLSIAPDAAIMIGQIAMLALALVIVMLAIRSLVLPTPSRVLVSTRDSYPEPSTRTNQPVAGNRSASSITETRDIGREHATPAADEVAS</sequence>
<name>A0A5M6DCP7_9BACT</name>
<feature type="compositionally biased region" description="Low complexity" evidence="1">
    <location>
        <begin position="767"/>
        <end position="795"/>
    </location>
</feature>
<feature type="region of interest" description="Disordered" evidence="1">
    <location>
        <begin position="680"/>
        <end position="716"/>
    </location>
</feature>
<feature type="region of interest" description="Disordered" evidence="1">
    <location>
        <begin position="737"/>
        <end position="795"/>
    </location>
</feature>
<dbReference type="Proteomes" id="UP000324479">
    <property type="component" value="Unassembled WGS sequence"/>
</dbReference>
<keyword evidence="2" id="KW-0472">Membrane</keyword>
<dbReference type="EMBL" id="VWOX01000003">
    <property type="protein sequence ID" value="KAA5545337.1"/>
    <property type="molecule type" value="Genomic_DNA"/>
</dbReference>